<name>B1CC80_9FIRM</name>
<feature type="region of interest" description="Disordered" evidence="1">
    <location>
        <begin position="1"/>
        <end position="20"/>
    </location>
</feature>
<dbReference type="GeneID" id="98000657"/>
<evidence type="ECO:0000313" key="3">
    <source>
        <dbReference type="Proteomes" id="UP000005178"/>
    </source>
</evidence>
<evidence type="ECO:0000256" key="1">
    <source>
        <dbReference type="SAM" id="MobiDB-lite"/>
    </source>
</evidence>
<proteinExistence type="predicted"/>
<gene>
    <name evidence="2" type="ORF">ANASTE_01580</name>
</gene>
<sequence length="76" mass="8725">MDYINKKRAVSPPQQNHSTRLNKGITPLEMIINKLLKIIKENSSLIYMFLMLLSSLRIVEVIRLMCKLILIIGGTL</sequence>
<dbReference type="RefSeq" id="WP_007050347.1">
    <property type="nucleotide sequence ID" value="NZ_DS560019.1"/>
</dbReference>
<dbReference type="HOGENOM" id="CLU_2646591_0_0_9"/>
<reference evidence="2" key="2">
    <citation type="submission" date="2013-08" db="EMBL/GenBank/DDBJ databases">
        <title>Draft genome sequence of Anaerofustis stercorihominis (DSM 17244).</title>
        <authorList>
            <person name="Sudarsanam P."/>
            <person name="Ley R."/>
            <person name="Guruge J."/>
            <person name="Turnbaugh P.J."/>
            <person name="Mahowald M."/>
            <person name="Liep D."/>
            <person name="Gordon J."/>
        </authorList>
    </citation>
    <scope>NUCLEOTIDE SEQUENCE</scope>
    <source>
        <strain evidence="2">DSM 17244</strain>
    </source>
</reference>
<evidence type="ECO:0000313" key="2">
    <source>
        <dbReference type="EMBL" id="EDS71877.1"/>
    </source>
</evidence>
<reference evidence="2" key="1">
    <citation type="submission" date="2008-01" db="EMBL/GenBank/DDBJ databases">
        <authorList>
            <person name="Fulton L."/>
            <person name="Clifton S."/>
            <person name="Fulton B."/>
            <person name="Xu J."/>
            <person name="Minx P."/>
            <person name="Pepin K.H."/>
            <person name="Johnson M."/>
            <person name="Thiruvilangam P."/>
            <person name="Bhonagiri V."/>
            <person name="Nash W.E."/>
            <person name="Mardis E.R."/>
            <person name="Wilson R.K."/>
        </authorList>
    </citation>
    <scope>NUCLEOTIDE SEQUENCE [LARGE SCALE GENOMIC DNA]</scope>
    <source>
        <strain evidence="2">DSM 17244</strain>
    </source>
</reference>
<accession>B1CC80</accession>
<dbReference type="EMBL" id="ABIL02000006">
    <property type="protein sequence ID" value="EDS71877.1"/>
    <property type="molecule type" value="Genomic_DNA"/>
</dbReference>
<protein>
    <submittedName>
        <fullName evidence="2">Uncharacterized protein</fullName>
    </submittedName>
</protein>
<organism evidence="2 3">
    <name type="scientific">Anaerofustis stercorihominis DSM 17244</name>
    <dbReference type="NCBI Taxonomy" id="445971"/>
    <lineage>
        <taxon>Bacteria</taxon>
        <taxon>Bacillati</taxon>
        <taxon>Bacillota</taxon>
        <taxon>Clostridia</taxon>
        <taxon>Eubacteriales</taxon>
        <taxon>Eubacteriaceae</taxon>
        <taxon>Anaerofustis</taxon>
    </lineage>
</organism>
<comment type="caution">
    <text evidence="2">The sequence shown here is derived from an EMBL/GenBank/DDBJ whole genome shotgun (WGS) entry which is preliminary data.</text>
</comment>
<dbReference type="AlphaFoldDB" id="B1CC80"/>
<keyword evidence="3" id="KW-1185">Reference proteome</keyword>
<dbReference type="Proteomes" id="UP000005178">
    <property type="component" value="Unassembled WGS sequence"/>
</dbReference>
<dbReference type="STRING" id="445971.ANASTE_01580"/>